<gene>
    <name evidence="3" type="ORF">CLV51_1011657</name>
</gene>
<evidence type="ECO:0000313" key="4">
    <source>
        <dbReference type="Proteomes" id="UP000240971"/>
    </source>
</evidence>
<dbReference type="InterPro" id="IPR036291">
    <property type="entry name" value="NAD(P)-bd_dom_sf"/>
</dbReference>
<dbReference type="CDD" id="cd11731">
    <property type="entry name" value="Lin1944_like_SDR_c"/>
    <property type="match status" value="1"/>
</dbReference>
<keyword evidence="4" id="KW-1185">Reference proteome</keyword>
<evidence type="ECO:0000256" key="2">
    <source>
        <dbReference type="ARBA" id="ARBA00023002"/>
    </source>
</evidence>
<dbReference type="OrthoDB" id="9787486at2"/>
<dbReference type="NCBIfam" id="NF005754">
    <property type="entry name" value="PRK07578.1"/>
    <property type="match status" value="1"/>
</dbReference>
<dbReference type="EMBL" id="PYAW01000001">
    <property type="protein sequence ID" value="PSL50313.1"/>
    <property type="molecule type" value="Genomic_DNA"/>
</dbReference>
<dbReference type="Proteomes" id="UP000240971">
    <property type="component" value="Unassembled WGS sequence"/>
</dbReference>
<dbReference type="PANTHER" id="PTHR43477:SF1">
    <property type="entry name" value="DIHYDROANTICAPSIN 7-DEHYDROGENASE"/>
    <property type="match status" value="1"/>
</dbReference>
<dbReference type="Pfam" id="PF13561">
    <property type="entry name" value="adh_short_C2"/>
    <property type="match status" value="1"/>
</dbReference>
<sequence length="200" mass="21245">MKIVLIGGQGTIGKKVAAALSPRHELIIAGRNSGDIQVDITVAASIENMFRQLKTVDACICTAGTGYYGDFQTMQQHHMMGGIEGKLMGQVNLVLIGKQYLTEGGSFTLTSGIAAEHPAKNGASVAMINGAVNSFVLAAAQELKKDQRINAVSPGLVEDSWERYGALFPGYNLVPMQKLVNAYLLSVEGAVDGKIIKVYS</sequence>
<reference evidence="3 4" key="1">
    <citation type="submission" date="2018-03" db="EMBL/GenBank/DDBJ databases">
        <title>Genomic Encyclopedia of Archaeal and Bacterial Type Strains, Phase II (KMG-II): from individual species to whole genera.</title>
        <authorList>
            <person name="Goeker M."/>
        </authorList>
    </citation>
    <scope>NUCLEOTIDE SEQUENCE [LARGE SCALE GENOMIC DNA]</scope>
    <source>
        <strain evidence="3 4">DSM 24859</strain>
    </source>
</reference>
<dbReference type="Gene3D" id="3.40.50.720">
    <property type="entry name" value="NAD(P)-binding Rossmann-like Domain"/>
    <property type="match status" value="1"/>
</dbReference>
<dbReference type="GO" id="GO:0016491">
    <property type="term" value="F:oxidoreductase activity"/>
    <property type="evidence" value="ECO:0007669"/>
    <property type="project" value="UniProtKB-KW"/>
</dbReference>
<evidence type="ECO:0000256" key="1">
    <source>
        <dbReference type="ARBA" id="ARBA00006484"/>
    </source>
</evidence>
<comment type="caution">
    <text evidence="3">The sequence shown here is derived from an EMBL/GenBank/DDBJ whole genome shotgun (WGS) entry which is preliminary data.</text>
</comment>
<organism evidence="3 4">
    <name type="scientific">Chitinophaga niastensis</name>
    <dbReference type="NCBI Taxonomy" id="536980"/>
    <lineage>
        <taxon>Bacteria</taxon>
        <taxon>Pseudomonadati</taxon>
        <taxon>Bacteroidota</taxon>
        <taxon>Chitinophagia</taxon>
        <taxon>Chitinophagales</taxon>
        <taxon>Chitinophagaceae</taxon>
        <taxon>Chitinophaga</taxon>
    </lineage>
</organism>
<evidence type="ECO:0000313" key="3">
    <source>
        <dbReference type="EMBL" id="PSL50313.1"/>
    </source>
</evidence>
<proteinExistence type="inferred from homology"/>
<name>A0A2P8HVP9_CHINA</name>
<comment type="similarity">
    <text evidence="1">Belongs to the short-chain dehydrogenases/reductases (SDR) family.</text>
</comment>
<dbReference type="SUPFAM" id="SSF51735">
    <property type="entry name" value="NAD(P)-binding Rossmann-fold domains"/>
    <property type="match status" value="1"/>
</dbReference>
<dbReference type="InterPro" id="IPR002347">
    <property type="entry name" value="SDR_fam"/>
</dbReference>
<keyword evidence="2" id="KW-0560">Oxidoreductase</keyword>
<accession>A0A2P8HVP9</accession>
<protein>
    <submittedName>
        <fullName evidence="3">NAD(P)-dependent dehydrogenase (Short-subunit alcohol dehydrogenase family)</fullName>
    </submittedName>
</protein>
<dbReference type="InterPro" id="IPR051122">
    <property type="entry name" value="SDR_DHRS6-like"/>
</dbReference>
<dbReference type="AlphaFoldDB" id="A0A2P8HVP9"/>
<dbReference type="PANTHER" id="PTHR43477">
    <property type="entry name" value="DIHYDROANTICAPSIN 7-DEHYDROGENASE"/>
    <property type="match status" value="1"/>
</dbReference>